<protein>
    <submittedName>
        <fullName evidence="2">DNA-entry nuclease</fullName>
    </submittedName>
</protein>
<sequence length="264" mass="30718">MKKNKFAFFVITFLIIFLVQPQNREFLVSTFTQNDFPSQFGFTNSAEEKNFEIENHHQNQNLELARKEFEGVQIIDVNPQSQFSNEELSLEKGSWKKFSDLDFLGRVREANAMLGPELLAKKERKNISNVRPSGWKNKKIEVNGEKDYLYNRSHLIAFQLSGENDNPKNIFTGTRFLNANFAPGEKNSMVYFENQIVNYIKTTGHHVRYRVTPIFRNVELVCRGVRIEAQSIEDNSISFDCFIFNIQPEYDINYLTGTSQKVSK</sequence>
<organism evidence="2 3">
    <name type="scientific">Streptococcus sanguinis</name>
    <dbReference type="NCBI Taxonomy" id="1305"/>
    <lineage>
        <taxon>Bacteria</taxon>
        <taxon>Bacillati</taxon>
        <taxon>Bacillota</taxon>
        <taxon>Bacilli</taxon>
        <taxon>Lactobacillales</taxon>
        <taxon>Streptococcaceae</taxon>
        <taxon>Streptococcus</taxon>
    </lineage>
</organism>
<evidence type="ECO:0000259" key="1">
    <source>
        <dbReference type="Pfam" id="PF13930"/>
    </source>
</evidence>
<reference evidence="2 3" key="1">
    <citation type="submission" date="2018-11" db="EMBL/GenBank/DDBJ databases">
        <title>Genomes From Bacteria Associated with the Canine Oral Cavity: a Test Case for Automated Genome-Based Taxonomic Assignment.</title>
        <authorList>
            <person name="Coil D.A."/>
            <person name="Jospin G."/>
            <person name="Darling A.E."/>
            <person name="Wallis C."/>
            <person name="Davis I.J."/>
            <person name="Harris S."/>
            <person name="Eisen J.A."/>
            <person name="Holcombe L.J."/>
            <person name="O'Flynn C."/>
        </authorList>
    </citation>
    <scope>NUCLEOTIDE SEQUENCE [LARGE SCALE GENOMIC DNA]</scope>
    <source>
        <strain evidence="2 3">OH953</strain>
    </source>
</reference>
<gene>
    <name evidence="2" type="ORF">EII39_07120</name>
</gene>
<comment type="caution">
    <text evidence="2">The sequence shown here is derived from an EMBL/GenBank/DDBJ whole genome shotgun (WGS) entry which is preliminary data.</text>
</comment>
<dbReference type="InterPro" id="IPR044927">
    <property type="entry name" value="Endonuclea_NS_2"/>
</dbReference>
<dbReference type="Pfam" id="PF13930">
    <property type="entry name" value="Endonuclea_NS_2"/>
    <property type="match status" value="1"/>
</dbReference>
<evidence type="ECO:0000313" key="3">
    <source>
        <dbReference type="Proteomes" id="UP000277597"/>
    </source>
</evidence>
<dbReference type="AlphaFoldDB" id="A0A3P1S691"/>
<dbReference type="RefSeq" id="WP_124765406.1">
    <property type="nucleotide sequence ID" value="NZ_RQZI01000007.1"/>
</dbReference>
<dbReference type="EMBL" id="RQZI01000007">
    <property type="protein sequence ID" value="RRC91752.1"/>
    <property type="molecule type" value="Genomic_DNA"/>
</dbReference>
<dbReference type="Proteomes" id="UP000277597">
    <property type="component" value="Unassembled WGS sequence"/>
</dbReference>
<dbReference type="Gene3D" id="3.40.570.10">
    <property type="entry name" value="Extracellular Endonuclease, subunit A"/>
    <property type="match status" value="1"/>
</dbReference>
<proteinExistence type="predicted"/>
<dbReference type="InterPro" id="IPR044929">
    <property type="entry name" value="DNA/RNA_non-sp_Endonuclease_sf"/>
</dbReference>
<accession>A0A3P1S691</accession>
<name>A0A3P1S691_STRSA</name>
<feature type="domain" description="Type VII secretion system protein EssD-like" evidence="1">
    <location>
        <begin position="92"/>
        <end position="231"/>
    </location>
</feature>
<evidence type="ECO:0000313" key="2">
    <source>
        <dbReference type="EMBL" id="RRC91752.1"/>
    </source>
</evidence>